<name>L7C9B9_RHOBT</name>
<protein>
    <submittedName>
        <fullName evidence="1">Transposase IS4 family</fullName>
    </submittedName>
</protein>
<dbReference type="EMBL" id="AMWG01000143">
    <property type="protein sequence ID" value="ELP30774.1"/>
    <property type="molecule type" value="Genomic_DNA"/>
</dbReference>
<sequence>MAFCVNPASQGNFTFGQTVAGFLTSPGLPFVDILSEQRIACVFRKHGGLFGRTYTTAIVLWAFMSQVLRDGKEASCQSAVARISSYLTGRALGDVDPDTRDYCRARAKLSEDALHELTSGVANEAQRLIEPQHLWKGRHAKLVDGSTFMMPDTPRNQAAYPQNPAQKAGIGFPIARFVVVISLATACVVDCAIARYKGKETGETALLRQIIGCFAKGDVAVADRFYGNYWMIVLLMQAGVDVCFRKHQARHTDFRRGRRLGKDDHIVSWHRPGRPPWMSKEMYDSMPKSIELREIRYVITKPGRKQDPFVIVTTMTDIEGADAVQYEDLAELFGFRWSAELDIR</sequence>
<dbReference type="NCBIfam" id="NF033592">
    <property type="entry name" value="transpos_IS4_1"/>
    <property type="match status" value="1"/>
</dbReference>
<dbReference type="InterPro" id="IPR047952">
    <property type="entry name" value="Transpos_IS4"/>
</dbReference>
<evidence type="ECO:0000313" key="1">
    <source>
        <dbReference type="EMBL" id="ELP30774.1"/>
    </source>
</evidence>
<proteinExistence type="predicted"/>
<accession>L7C9B9</accession>
<dbReference type="InterPro" id="IPR012337">
    <property type="entry name" value="RNaseH-like_sf"/>
</dbReference>
<gene>
    <name evidence="1" type="ORF">RBSWK_05297</name>
</gene>
<evidence type="ECO:0000313" key="2">
    <source>
        <dbReference type="Proteomes" id="UP000010959"/>
    </source>
</evidence>
<organism evidence="1 2">
    <name type="scientific">Rhodopirellula baltica SWK14</name>
    <dbReference type="NCBI Taxonomy" id="993516"/>
    <lineage>
        <taxon>Bacteria</taxon>
        <taxon>Pseudomonadati</taxon>
        <taxon>Planctomycetota</taxon>
        <taxon>Planctomycetia</taxon>
        <taxon>Pirellulales</taxon>
        <taxon>Pirellulaceae</taxon>
        <taxon>Rhodopirellula</taxon>
    </lineage>
</organism>
<dbReference type="SUPFAM" id="SSF53098">
    <property type="entry name" value="Ribonuclease H-like"/>
    <property type="match status" value="1"/>
</dbReference>
<dbReference type="AlphaFoldDB" id="L7C9B9"/>
<feature type="non-terminal residue" evidence="1">
    <location>
        <position position="344"/>
    </location>
</feature>
<comment type="caution">
    <text evidence="1">The sequence shown here is derived from an EMBL/GenBank/DDBJ whole genome shotgun (WGS) entry which is preliminary data.</text>
</comment>
<reference evidence="1 2" key="1">
    <citation type="journal article" date="2013" name="Mar. Genomics">
        <title>Expression of sulfatases in Rhodopirellula baltica and the diversity of sulfatases in the genus Rhodopirellula.</title>
        <authorList>
            <person name="Wegner C.E."/>
            <person name="Richter-Heitmann T."/>
            <person name="Klindworth A."/>
            <person name="Klockow C."/>
            <person name="Richter M."/>
            <person name="Achstetter T."/>
            <person name="Glockner F.O."/>
            <person name="Harder J."/>
        </authorList>
    </citation>
    <scope>NUCLEOTIDE SEQUENCE [LARGE SCALE GENOMIC DNA]</scope>
    <source>
        <strain evidence="1 2">SWK14</strain>
    </source>
</reference>
<dbReference type="RefSeq" id="WP_007339914.1">
    <property type="nucleotide sequence ID" value="NZ_AMWG01000143.1"/>
</dbReference>
<dbReference type="Proteomes" id="UP000010959">
    <property type="component" value="Unassembled WGS sequence"/>
</dbReference>